<dbReference type="SUPFAM" id="SSF46894">
    <property type="entry name" value="C-terminal effector domain of the bipartite response regulators"/>
    <property type="match status" value="1"/>
</dbReference>
<dbReference type="PROSITE" id="PS50110">
    <property type="entry name" value="RESPONSE_REGULATORY"/>
    <property type="match status" value="1"/>
</dbReference>
<keyword evidence="1 3" id="KW-0597">Phosphoprotein</keyword>
<dbReference type="InterPro" id="IPR011006">
    <property type="entry name" value="CheY-like_superfamily"/>
</dbReference>
<evidence type="ECO:0000256" key="1">
    <source>
        <dbReference type="ARBA" id="ARBA00022553"/>
    </source>
</evidence>
<keyword evidence="7" id="KW-1185">Reference proteome</keyword>
<dbReference type="GO" id="GO:0000160">
    <property type="term" value="P:phosphorelay signal transduction system"/>
    <property type="evidence" value="ECO:0007669"/>
    <property type="project" value="InterPro"/>
</dbReference>
<dbReference type="PANTHER" id="PTHR43214:SF43">
    <property type="entry name" value="TWO-COMPONENT RESPONSE REGULATOR"/>
    <property type="match status" value="1"/>
</dbReference>
<dbReference type="SMART" id="SM00421">
    <property type="entry name" value="HTH_LUXR"/>
    <property type="match status" value="1"/>
</dbReference>
<proteinExistence type="predicted"/>
<dbReference type="PRINTS" id="PR00038">
    <property type="entry name" value="HTHLUXR"/>
</dbReference>
<dbReference type="OrthoDB" id="9796655at2"/>
<keyword evidence="2" id="KW-0238">DNA-binding</keyword>
<dbReference type="GO" id="GO:0006355">
    <property type="term" value="P:regulation of DNA-templated transcription"/>
    <property type="evidence" value="ECO:0007669"/>
    <property type="project" value="InterPro"/>
</dbReference>
<dbReference type="InterPro" id="IPR039420">
    <property type="entry name" value="WalR-like"/>
</dbReference>
<dbReference type="Proteomes" id="UP000236745">
    <property type="component" value="Unassembled WGS sequence"/>
</dbReference>
<protein>
    <submittedName>
        <fullName evidence="6">Two component transcriptional regulator, LuxR family</fullName>
    </submittedName>
</protein>
<feature type="domain" description="Response regulatory" evidence="5">
    <location>
        <begin position="2"/>
        <end position="118"/>
    </location>
</feature>
<dbReference type="Pfam" id="PF00196">
    <property type="entry name" value="GerE"/>
    <property type="match status" value="1"/>
</dbReference>
<dbReference type="GO" id="GO:0003677">
    <property type="term" value="F:DNA binding"/>
    <property type="evidence" value="ECO:0007669"/>
    <property type="project" value="UniProtKB-KW"/>
</dbReference>
<name>A0A1H5WC15_9GAMM</name>
<reference evidence="6 7" key="1">
    <citation type="submission" date="2016-10" db="EMBL/GenBank/DDBJ databases">
        <authorList>
            <person name="de Groot N.N."/>
        </authorList>
    </citation>
    <scope>NUCLEOTIDE SEQUENCE [LARGE SCALE GENOMIC DNA]</scope>
    <source>
        <strain evidence="6 7">DSM 22012</strain>
    </source>
</reference>
<evidence type="ECO:0000259" key="5">
    <source>
        <dbReference type="PROSITE" id="PS50110"/>
    </source>
</evidence>
<organism evidence="6 7">
    <name type="scientific">Marinobacterium lutimaris</name>
    <dbReference type="NCBI Taxonomy" id="568106"/>
    <lineage>
        <taxon>Bacteria</taxon>
        <taxon>Pseudomonadati</taxon>
        <taxon>Pseudomonadota</taxon>
        <taxon>Gammaproteobacteria</taxon>
        <taxon>Oceanospirillales</taxon>
        <taxon>Oceanospirillaceae</taxon>
        <taxon>Marinobacterium</taxon>
    </lineage>
</organism>
<dbReference type="PROSITE" id="PS50043">
    <property type="entry name" value="HTH_LUXR_2"/>
    <property type="match status" value="1"/>
</dbReference>
<gene>
    <name evidence="6" type="ORF">SAMN05444390_101990</name>
</gene>
<dbReference type="Gene3D" id="3.40.50.2300">
    <property type="match status" value="1"/>
</dbReference>
<dbReference type="InterPro" id="IPR000792">
    <property type="entry name" value="Tscrpt_reg_LuxR_C"/>
</dbReference>
<dbReference type="EMBL" id="FNVQ01000001">
    <property type="protein sequence ID" value="SEF96731.1"/>
    <property type="molecule type" value="Genomic_DNA"/>
</dbReference>
<dbReference type="AlphaFoldDB" id="A0A1H5WC15"/>
<dbReference type="InterPro" id="IPR058245">
    <property type="entry name" value="NreC/VraR/RcsB-like_REC"/>
</dbReference>
<dbReference type="InterPro" id="IPR001789">
    <property type="entry name" value="Sig_transdc_resp-reg_receiver"/>
</dbReference>
<dbReference type="InterPro" id="IPR016032">
    <property type="entry name" value="Sig_transdc_resp-reg_C-effctor"/>
</dbReference>
<accession>A0A1H5WC15</accession>
<evidence type="ECO:0000259" key="4">
    <source>
        <dbReference type="PROSITE" id="PS50043"/>
    </source>
</evidence>
<evidence type="ECO:0000256" key="2">
    <source>
        <dbReference type="ARBA" id="ARBA00023125"/>
    </source>
</evidence>
<feature type="domain" description="HTH luxR-type" evidence="4">
    <location>
        <begin position="139"/>
        <end position="204"/>
    </location>
</feature>
<dbReference type="PANTHER" id="PTHR43214">
    <property type="entry name" value="TWO-COMPONENT RESPONSE REGULATOR"/>
    <property type="match status" value="1"/>
</dbReference>
<dbReference type="Pfam" id="PF00072">
    <property type="entry name" value="Response_reg"/>
    <property type="match status" value="1"/>
</dbReference>
<dbReference type="CDD" id="cd06170">
    <property type="entry name" value="LuxR_C_like"/>
    <property type="match status" value="1"/>
</dbReference>
<sequence length="211" mass="23314">MKILICDDHAVVRHGYVALLEAVLPGVDMIQAESGREAFRHWQQEEPDLTILDIHLPDISGLEVARLILERQPSARILAFSMYDDTAMVNQVLQIGVTGYITKSSAPQVLIDAVRATLKGKPYVEHELATRIAFGQEGGDRRLRGMTQRELEVFTMMARGLNSREIAAQLNISAKTVANHTALLKQKLGIKSTAELVHLAFQSGLVPRAPI</sequence>
<evidence type="ECO:0000313" key="7">
    <source>
        <dbReference type="Proteomes" id="UP000236745"/>
    </source>
</evidence>
<evidence type="ECO:0000256" key="3">
    <source>
        <dbReference type="PROSITE-ProRule" id="PRU00169"/>
    </source>
</evidence>
<dbReference type="RefSeq" id="WP_104001932.1">
    <property type="nucleotide sequence ID" value="NZ_FNVQ01000001.1"/>
</dbReference>
<evidence type="ECO:0000313" key="6">
    <source>
        <dbReference type="EMBL" id="SEF96731.1"/>
    </source>
</evidence>
<dbReference type="SUPFAM" id="SSF52172">
    <property type="entry name" value="CheY-like"/>
    <property type="match status" value="1"/>
</dbReference>
<dbReference type="CDD" id="cd17535">
    <property type="entry name" value="REC_NarL-like"/>
    <property type="match status" value="1"/>
</dbReference>
<feature type="modified residue" description="4-aspartylphosphate" evidence="3">
    <location>
        <position position="53"/>
    </location>
</feature>
<dbReference type="SMART" id="SM00448">
    <property type="entry name" value="REC"/>
    <property type="match status" value="1"/>
</dbReference>